<dbReference type="AlphaFoldDB" id="A0A5N5IN21"/>
<dbReference type="EMBL" id="VNIK02000007">
    <property type="protein sequence ID" value="KAB5487555.1"/>
    <property type="molecule type" value="Genomic_DNA"/>
</dbReference>
<dbReference type="InterPro" id="IPR006015">
    <property type="entry name" value="Universal_stress_UspA"/>
</dbReference>
<dbReference type="InterPro" id="IPR006016">
    <property type="entry name" value="UspA"/>
</dbReference>
<dbReference type="OrthoDB" id="9788959at2"/>
<reference evidence="3" key="1">
    <citation type="submission" date="2019-10" db="EMBL/GenBank/DDBJ databases">
        <title>Muricauda hadale sp. nov., a piezophilic bacterium isolated from hadopelagic water of the Mariana Trench.</title>
        <authorList>
            <person name="Wei Y."/>
        </authorList>
    </citation>
    <scope>NUCLEOTIDE SEQUENCE [LARGE SCALE GENOMIC DNA]</scope>
    <source>
        <strain evidence="3">MT-229</strain>
    </source>
</reference>
<protein>
    <submittedName>
        <fullName evidence="3">Universal stress protein</fullName>
    </submittedName>
</protein>
<dbReference type="PRINTS" id="PR01438">
    <property type="entry name" value="UNVRSLSTRESS"/>
</dbReference>
<dbReference type="CDD" id="cd00293">
    <property type="entry name" value="USP-like"/>
    <property type="match status" value="2"/>
</dbReference>
<evidence type="ECO:0000259" key="2">
    <source>
        <dbReference type="Pfam" id="PF00582"/>
    </source>
</evidence>
<dbReference type="InterPro" id="IPR014729">
    <property type="entry name" value="Rossmann-like_a/b/a_fold"/>
</dbReference>
<dbReference type="RefSeq" id="WP_151890700.1">
    <property type="nucleotide sequence ID" value="NZ_VNIK02000007.1"/>
</dbReference>
<sequence>MTKILVPTDFSPNAFHAIEYALRLCENATCEFYLLHVYSPPIYRIDYALGSPGQIGLPDEHKYIAESSLEKLLEQIKEKFENHRHTFVLHASLNTLVDEIKNIVQRENIDFVVMGTQGATGAKEILLGSNTVQAMENMEVPVLAIPSNFGFELPRHLLFPTDFEVDYGRAPLDFLFWIAKLWHSKIHILHVSSPGGLTLEQENNKAKLEGLMLEHNHDSHDLPDQELIQAINSFQERTPIDMLSMINNRHSFFERLFMEPVIKNIGLHSKVPFLVLPYGVEA</sequence>
<dbReference type="Proteomes" id="UP000319204">
    <property type="component" value="Unassembled WGS sequence"/>
</dbReference>
<gene>
    <name evidence="3" type="ORF">FOT42_011380</name>
</gene>
<organism evidence="3 4">
    <name type="scientific">Flagellimonas hadalis</name>
    <dbReference type="NCBI Taxonomy" id="2597517"/>
    <lineage>
        <taxon>Bacteria</taxon>
        <taxon>Pseudomonadati</taxon>
        <taxon>Bacteroidota</taxon>
        <taxon>Flavobacteriia</taxon>
        <taxon>Flavobacteriales</taxon>
        <taxon>Flavobacteriaceae</taxon>
        <taxon>Flagellimonas</taxon>
    </lineage>
</organism>
<accession>A0A5N5IN21</accession>
<evidence type="ECO:0000313" key="3">
    <source>
        <dbReference type="EMBL" id="KAB5487555.1"/>
    </source>
</evidence>
<evidence type="ECO:0000256" key="1">
    <source>
        <dbReference type="ARBA" id="ARBA00008791"/>
    </source>
</evidence>
<dbReference type="SUPFAM" id="SSF52402">
    <property type="entry name" value="Adenine nucleotide alpha hydrolases-like"/>
    <property type="match status" value="2"/>
</dbReference>
<evidence type="ECO:0000313" key="4">
    <source>
        <dbReference type="Proteomes" id="UP000319204"/>
    </source>
</evidence>
<comment type="caution">
    <text evidence="3">The sequence shown here is derived from an EMBL/GenBank/DDBJ whole genome shotgun (WGS) entry which is preliminary data.</text>
</comment>
<dbReference type="PANTHER" id="PTHR46268:SF6">
    <property type="entry name" value="UNIVERSAL STRESS PROTEIN UP12"/>
    <property type="match status" value="1"/>
</dbReference>
<feature type="domain" description="UspA" evidence="2">
    <location>
        <begin position="2"/>
        <end position="146"/>
    </location>
</feature>
<dbReference type="Pfam" id="PF00582">
    <property type="entry name" value="Usp"/>
    <property type="match status" value="1"/>
</dbReference>
<dbReference type="Gene3D" id="3.40.50.620">
    <property type="entry name" value="HUPs"/>
    <property type="match status" value="2"/>
</dbReference>
<name>A0A5N5IN21_9FLAO</name>
<proteinExistence type="inferred from homology"/>
<dbReference type="PANTHER" id="PTHR46268">
    <property type="entry name" value="STRESS RESPONSE PROTEIN NHAX"/>
    <property type="match status" value="1"/>
</dbReference>
<comment type="similarity">
    <text evidence="1">Belongs to the universal stress protein A family.</text>
</comment>
<keyword evidence="4" id="KW-1185">Reference proteome</keyword>